<proteinExistence type="predicted"/>
<reference evidence="1" key="1">
    <citation type="submission" date="2019-08" db="EMBL/GenBank/DDBJ databases">
        <authorList>
            <person name="Kucharzyk K."/>
            <person name="Murdoch R.W."/>
            <person name="Higgins S."/>
            <person name="Loffler F."/>
        </authorList>
    </citation>
    <scope>NUCLEOTIDE SEQUENCE</scope>
</reference>
<dbReference type="AlphaFoldDB" id="A0A645IGU6"/>
<evidence type="ECO:0000313" key="1">
    <source>
        <dbReference type="EMBL" id="MPN49689.1"/>
    </source>
</evidence>
<gene>
    <name evidence="1" type="ORF">SDC9_197311</name>
</gene>
<dbReference type="InterPro" id="IPR043168">
    <property type="entry name" value="DegV_C"/>
</dbReference>
<name>A0A645IGU6_9ZZZZ</name>
<organism evidence="1">
    <name type="scientific">bioreactor metagenome</name>
    <dbReference type="NCBI Taxonomy" id="1076179"/>
    <lineage>
        <taxon>unclassified sequences</taxon>
        <taxon>metagenomes</taxon>
        <taxon>ecological metagenomes</taxon>
    </lineage>
</organism>
<dbReference type="InterPro" id="IPR003797">
    <property type="entry name" value="DegV"/>
</dbReference>
<dbReference type="EMBL" id="VSSQ01113163">
    <property type="protein sequence ID" value="MPN49689.1"/>
    <property type="molecule type" value="Genomic_DNA"/>
</dbReference>
<comment type="caution">
    <text evidence="1">The sequence shown here is derived from an EMBL/GenBank/DDBJ whole genome shotgun (WGS) entry which is preliminary data.</text>
</comment>
<accession>A0A645IGU6</accession>
<dbReference type="Gene3D" id="3.30.1180.10">
    <property type="match status" value="1"/>
</dbReference>
<dbReference type="SUPFAM" id="SSF82549">
    <property type="entry name" value="DAK1/DegV-like"/>
    <property type="match status" value="1"/>
</dbReference>
<sequence length="74" mass="7867">MMAVHAKDKTDYSGKCFISNSACLEDAQAVAGLVEQTFPHLNGKVLINSIGTVIGSHTGPGTVALFFWGDKRVD</sequence>
<evidence type="ECO:0008006" key="2">
    <source>
        <dbReference type="Google" id="ProtNLM"/>
    </source>
</evidence>
<dbReference type="Pfam" id="PF02645">
    <property type="entry name" value="DegV"/>
    <property type="match status" value="1"/>
</dbReference>
<dbReference type="PROSITE" id="PS51482">
    <property type="entry name" value="DEGV"/>
    <property type="match status" value="1"/>
</dbReference>
<protein>
    <recommendedName>
        <fullName evidence="2">DegV domain-containing protein</fullName>
    </recommendedName>
</protein>